<evidence type="ECO:0000313" key="5">
    <source>
        <dbReference type="EMBL" id="SNQ46479.1"/>
    </source>
</evidence>
<dbReference type="EMBL" id="FZMO01000047">
    <property type="protein sequence ID" value="SNQ46479.1"/>
    <property type="molecule type" value="Genomic_DNA"/>
</dbReference>
<dbReference type="Gene3D" id="2.40.160.210">
    <property type="entry name" value="Acyl-CoA thioesterase, double hotdog domain"/>
    <property type="match status" value="1"/>
</dbReference>
<evidence type="ECO:0008006" key="7">
    <source>
        <dbReference type="Google" id="ProtNLM"/>
    </source>
</evidence>
<dbReference type="SUPFAM" id="SSF54637">
    <property type="entry name" value="Thioesterase/thiol ester dehydrase-isomerase"/>
    <property type="match status" value="2"/>
</dbReference>
<keyword evidence="6" id="KW-1185">Reference proteome</keyword>
<dbReference type="GO" id="GO:0009062">
    <property type="term" value="P:fatty acid catabolic process"/>
    <property type="evidence" value="ECO:0007669"/>
    <property type="project" value="TreeGrafter"/>
</dbReference>
<gene>
    <name evidence="5" type="ORF">FRACA_1400011</name>
</gene>
<dbReference type="GO" id="GO:0006637">
    <property type="term" value="P:acyl-CoA metabolic process"/>
    <property type="evidence" value="ECO:0007669"/>
    <property type="project" value="InterPro"/>
</dbReference>
<reference evidence="5 6" key="1">
    <citation type="submission" date="2017-06" db="EMBL/GenBank/DDBJ databases">
        <authorList>
            <person name="Kim H.J."/>
            <person name="Triplett B.A."/>
        </authorList>
    </citation>
    <scope>NUCLEOTIDE SEQUENCE [LARGE SCALE GENOMIC DNA]</scope>
    <source>
        <strain evidence="5">FRACA_ARgP5</strain>
    </source>
</reference>
<evidence type="ECO:0000259" key="3">
    <source>
        <dbReference type="Pfam" id="PF13622"/>
    </source>
</evidence>
<feature type="domain" description="Acyl-CoA thioesterase-like N-terminal HotDog" evidence="3">
    <location>
        <begin position="51"/>
        <end position="125"/>
    </location>
</feature>
<dbReference type="InterPro" id="IPR049450">
    <property type="entry name" value="ACOT8-like_C"/>
</dbReference>
<dbReference type="Pfam" id="PF13622">
    <property type="entry name" value="4HBT_3"/>
    <property type="match status" value="1"/>
</dbReference>
<dbReference type="AlphaFoldDB" id="A0A2I2KLC6"/>
<dbReference type="InterPro" id="IPR049449">
    <property type="entry name" value="TesB_ACOT8-like_N"/>
</dbReference>
<evidence type="ECO:0000256" key="2">
    <source>
        <dbReference type="ARBA" id="ARBA00022801"/>
    </source>
</evidence>
<comment type="similarity">
    <text evidence="1">Belongs to the C/M/P thioester hydrolase family.</text>
</comment>
<sequence>MGVQPVEAIDATLPINAATPGYFTLSDLLSVLDLRGDVPPVPARTLASAHGGVWGSQQLGQQVMLAERLTPGKVVHSLHTIFARPGDCMQPVWIDVERLASGGSVDALALTFRQGAQQLSRATMMLRAPAPDFLRVSPAITMPPGPDAGEPDDDRPMMPWESRALPPVEENVRDHWSRISGAGSDPTLWRALIAHSCELFPLADIVVAQGLAEAPRAPRAGIAAMVLSQTVTFFNDLDVRDWHLYRVHTVHVGHGRTGSRIEVFAPDGTLRAEAEIIGLLRGTRS</sequence>
<dbReference type="InterPro" id="IPR042171">
    <property type="entry name" value="Acyl-CoA_hotdog"/>
</dbReference>
<evidence type="ECO:0000259" key="4">
    <source>
        <dbReference type="Pfam" id="PF20789"/>
    </source>
</evidence>
<dbReference type="InterPro" id="IPR029069">
    <property type="entry name" value="HotDog_dom_sf"/>
</dbReference>
<proteinExistence type="inferred from homology"/>
<feature type="domain" description="Acyl-CoA thioesterase-like C-terminal" evidence="4">
    <location>
        <begin position="158"/>
        <end position="271"/>
    </location>
</feature>
<accession>A0A2I2KLC6</accession>
<dbReference type="PANTHER" id="PTHR11066:SF34">
    <property type="entry name" value="ACYL-COENZYME A THIOESTERASE 8"/>
    <property type="match status" value="1"/>
</dbReference>
<dbReference type="Pfam" id="PF20789">
    <property type="entry name" value="4HBT_3C"/>
    <property type="match status" value="1"/>
</dbReference>
<evidence type="ECO:0000313" key="6">
    <source>
        <dbReference type="Proteomes" id="UP000234331"/>
    </source>
</evidence>
<dbReference type="InterPro" id="IPR003703">
    <property type="entry name" value="Acyl_CoA_thio"/>
</dbReference>
<keyword evidence="2" id="KW-0378">Hydrolase</keyword>
<name>A0A2I2KLC6_9ACTN</name>
<organism evidence="5 6">
    <name type="scientific">Frankia canadensis</name>
    <dbReference type="NCBI Taxonomy" id="1836972"/>
    <lineage>
        <taxon>Bacteria</taxon>
        <taxon>Bacillati</taxon>
        <taxon>Actinomycetota</taxon>
        <taxon>Actinomycetes</taxon>
        <taxon>Frankiales</taxon>
        <taxon>Frankiaceae</taxon>
        <taxon>Frankia</taxon>
    </lineage>
</organism>
<dbReference type="RefSeq" id="WP_101830492.1">
    <property type="nucleotide sequence ID" value="NZ_FZMO01000047.1"/>
</dbReference>
<dbReference type="PANTHER" id="PTHR11066">
    <property type="entry name" value="ACYL-COA THIOESTERASE"/>
    <property type="match status" value="1"/>
</dbReference>
<dbReference type="OrthoDB" id="3210087at2"/>
<protein>
    <recommendedName>
        <fullName evidence="7">Acyl-CoA thioesterase</fullName>
    </recommendedName>
</protein>
<dbReference type="Proteomes" id="UP000234331">
    <property type="component" value="Unassembled WGS sequence"/>
</dbReference>
<evidence type="ECO:0000256" key="1">
    <source>
        <dbReference type="ARBA" id="ARBA00006538"/>
    </source>
</evidence>
<dbReference type="GO" id="GO:0047617">
    <property type="term" value="F:fatty acyl-CoA hydrolase activity"/>
    <property type="evidence" value="ECO:0007669"/>
    <property type="project" value="InterPro"/>
</dbReference>